<dbReference type="InterPro" id="IPR036249">
    <property type="entry name" value="Thioredoxin-like_sf"/>
</dbReference>
<sequence>MACMMSDGRALKRPPHMLWPLPLARSISLAMFSLSNAIKLMIFGGLLALGMVVVKACQAPEGALDRFAVGSLSKLTSLDAPPLQPTLSMTTPDGTVTLADYRGKVILVNAWATWCAPCVVEMPSLDELERLRGGDDFAVVPVSLDRSLEEAAAFYDRTELSNLPLIHDGTFAINANLELPGLPTSIFYDRNGRELARLPGEADWASEEALALVDYLLSQ</sequence>
<reference evidence="2" key="1">
    <citation type="journal article" date="2014" name="Int. J. Syst. Evol. Microbiol.">
        <title>Complete genome of a new Firmicutes species belonging to the dominant human colonic microbiota ('Ruminococcus bicirculans') reveals two chromosomes and a selective capacity to utilize plant glucans.</title>
        <authorList>
            <consortium name="NISC Comparative Sequencing Program"/>
            <person name="Wegmann U."/>
            <person name="Louis P."/>
            <person name="Goesmann A."/>
            <person name="Henrissat B."/>
            <person name="Duncan S.H."/>
            <person name="Flint H.J."/>
        </authorList>
    </citation>
    <scope>NUCLEOTIDE SEQUENCE</scope>
    <source>
        <strain evidence="2">NBRC 108219</strain>
    </source>
</reference>
<dbReference type="Proteomes" id="UP001161391">
    <property type="component" value="Unassembled WGS sequence"/>
</dbReference>
<dbReference type="PANTHER" id="PTHR42852">
    <property type="entry name" value="THIOL:DISULFIDE INTERCHANGE PROTEIN DSBE"/>
    <property type="match status" value="1"/>
</dbReference>
<evidence type="ECO:0000313" key="3">
    <source>
        <dbReference type="Proteomes" id="UP001161391"/>
    </source>
</evidence>
<evidence type="ECO:0000313" key="2">
    <source>
        <dbReference type="EMBL" id="GLQ24305.1"/>
    </source>
</evidence>
<dbReference type="PANTHER" id="PTHR42852:SF18">
    <property type="entry name" value="CHROMOSOME UNDETERMINED SCAFFOLD_47, WHOLE GENOME SHOTGUN SEQUENCE"/>
    <property type="match status" value="1"/>
</dbReference>
<comment type="caution">
    <text evidence="2">The sequence shown here is derived from an EMBL/GenBank/DDBJ whole genome shotgun (WGS) entry which is preliminary data.</text>
</comment>
<dbReference type="InterPro" id="IPR013740">
    <property type="entry name" value="Redoxin"/>
</dbReference>
<dbReference type="EMBL" id="BSNK01000002">
    <property type="protein sequence ID" value="GLQ24305.1"/>
    <property type="molecule type" value="Genomic_DNA"/>
</dbReference>
<evidence type="ECO:0000259" key="1">
    <source>
        <dbReference type="PROSITE" id="PS51352"/>
    </source>
</evidence>
<dbReference type="PROSITE" id="PS51352">
    <property type="entry name" value="THIOREDOXIN_2"/>
    <property type="match status" value="1"/>
</dbReference>
<dbReference type="InterPro" id="IPR050553">
    <property type="entry name" value="Thioredoxin_ResA/DsbE_sf"/>
</dbReference>
<reference evidence="2" key="2">
    <citation type="submission" date="2023-01" db="EMBL/GenBank/DDBJ databases">
        <title>Draft genome sequence of Algimonas ampicilliniresistens strain NBRC 108219.</title>
        <authorList>
            <person name="Sun Q."/>
            <person name="Mori K."/>
        </authorList>
    </citation>
    <scope>NUCLEOTIDE SEQUENCE</scope>
    <source>
        <strain evidence="2">NBRC 108219</strain>
    </source>
</reference>
<dbReference type="InterPro" id="IPR013766">
    <property type="entry name" value="Thioredoxin_domain"/>
</dbReference>
<keyword evidence="3" id="KW-1185">Reference proteome</keyword>
<proteinExistence type="predicted"/>
<gene>
    <name evidence="2" type="ORF">GCM10007853_21790</name>
</gene>
<dbReference type="Gene3D" id="3.40.30.10">
    <property type="entry name" value="Glutaredoxin"/>
    <property type="match status" value="1"/>
</dbReference>
<dbReference type="Pfam" id="PF08534">
    <property type="entry name" value="Redoxin"/>
    <property type="match status" value="1"/>
</dbReference>
<organism evidence="2 3">
    <name type="scientific">Algimonas ampicilliniresistens</name>
    <dbReference type="NCBI Taxonomy" id="1298735"/>
    <lineage>
        <taxon>Bacteria</taxon>
        <taxon>Pseudomonadati</taxon>
        <taxon>Pseudomonadota</taxon>
        <taxon>Alphaproteobacteria</taxon>
        <taxon>Maricaulales</taxon>
        <taxon>Robiginitomaculaceae</taxon>
        <taxon>Algimonas</taxon>
    </lineage>
</organism>
<dbReference type="CDD" id="cd02966">
    <property type="entry name" value="TlpA_like_family"/>
    <property type="match status" value="1"/>
</dbReference>
<feature type="domain" description="Thioredoxin" evidence="1">
    <location>
        <begin position="78"/>
        <end position="218"/>
    </location>
</feature>
<protein>
    <recommendedName>
        <fullName evidence="1">Thioredoxin domain-containing protein</fullName>
    </recommendedName>
</protein>
<accession>A0ABQ5VC68</accession>
<dbReference type="SUPFAM" id="SSF52833">
    <property type="entry name" value="Thioredoxin-like"/>
    <property type="match status" value="1"/>
</dbReference>
<name>A0ABQ5VC68_9PROT</name>